<keyword evidence="2" id="KW-1185">Reference proteome</keyword>
<dbReference type="EMBL" id="BGPR01000064">
    <property type="protein sequence ID" value="GBL89381.1"/>
    <property type="molecule type" value="Genomic_DNA"/>
</dbReference>
<dbReference type="Proteomes" id="UP000499080">
    <property type="component" value="Unassembled WGS sequence"/>
</dbReference>
<dbReference type="AlphaFoldDB" id="A0A4Y2BAL7"/>
<sequence length="98" mass="10854">MDSSAPLPLFSSLRVVGVMNGRPFISHLSPKGPFIMTTHPTAFSPLSEQEPAEIRPTSIDVAWPVTADLGVRVLNIEDNFSGKKLKMAYNIYNFFQSE</sequence>
<evidence type="ECO:0000313" key="2">
    <source>
        <dbReference type="Proteomes" id="UP000499080"/>
    </source>
</evidence>
<organism evidence="1 2">
    <name type="scientific">Araneus ventricosus</name>
    <name type="common">Orbweaver spider</name>
    <name type="synonym">Epeira ventricosa</name>
    <dbReference type="NCBI Taxonomy" id="182803"/>
    <lineage>
        <taxon>Eukaryota</taxon>
        <taxon>Metazoa</taxon>
        <taxon>Ecdysozoa</taxon>
        <taxon>Arthropoda</taxon>
        <taxon>Chelicerata</taxon>
        <taxon>Arachnida</taxon>
        <taxon>Araneae</taxon>
        <taxon>Araneomorphae</taxon>
        <taxon>Entelegynae</taxon>
        <taxon>Araneoidea</taxon>
        <taxon>Araneidae</taxon>
        <taxon>Araneus</taxon>
    </lineage>
</organism>
<accession>A0A4Y2BAL7</accession>
<comment type="caution">
    <text evidence="1">The sequence shown here is derived from an EMBL/GenBank/DDBJ whole genome shotgun (WGS) entry which is preliminary data.</text>
</comment>
<protein>
    <submittedName>
        <fullName evidence="1">Uncharacterized protein</fullName>
    </submittedName>
</protein>
<gene>
    <name evidence="1" type="ORF">AVEN_225896_1</name>
</gene>
<proteinExistence type="predicted"/>
<reference evidence="1 2" key="1">
    <citation type="journal article" date="2019" name="Sci. Rep.">
        <title>Orb-weaving spider Araneus ventricosus genome elucidates the spidroin gene catalogue.</title>
        <authorList>
            <person name="Kono N."/>
            <person name="Nakamura H."/>
            <person name="Ohtoshi R."/>
            <person name="Moran D.A.P."/>
            <person name="Shinohara A."/>
            <person name="Yoshida Y."/>
            <person name="Fujiwara M."/>
            <person name="Mori M."/>
            <person name="Tomita M."/>
            <person name="Arakawa K."/>
        </authorList>
    </citation>
    <scope>NUCLEOTIDE SEQUENCE [LARGE SCALE GENOMIC DNA]</scope>
</reference>
<evidence type="ECO:0000313" key="1">
    <source>
        <dbReference type="EMBL" id="GBL89381.1"/>
    </source>
</evidence>
<name>A0A4Y2BAL7_ARAVE</name>